<evidence type="ECO:0000256" key="3">
    <source>
        <dbReference type="ARBA" id="ARBA00022692"/>
    </source>
</evidence>
<name>A0ABT8A5T8_9PROT</name>
<evidence type="ECO:0000313" key="8">
    <source>
        <dbReference type="EMBL" id="MDN3565056.1"/>
    </source>
</evidence>
<evidence type="ECO:0000256" key="5">
    <source>
        <dbReference type="ARBA" id="ARBA00023136"/>
    </source>
</evidence>
<gene>
    <name evidence="8" type="ORF">QWZ14_11860</name>
</gene>
<keyword evidence="3 6" id="KW-0812">Transmembrane</keyword>
<comment type="subcellular location">
    <subcellularLocation>
        <location evidence="1">Cell membrane</location>
        <topology evidence="1">Multi-pass membrane protein</topology>
    </subcellularLocation>
</comment>
<feature type="transmembrane region" description="Helical" evidence="6">
    <location>
        <begin position="126"/>
        <end position="146"/>
    </location>
</feature>
<keyword evidence="2" id="KW-1003">Cell membrane</keyword>
<feature type="transmembrane region" description="Helical" evidence="6">
    <location>
        <begin position="158"/>
        <end position="178"/>
    </location>
</feature>
<feature type="domain" description="EamA" evidence="7">
    <location>
        <begin position="159"/>
        <end position="294"/>
    </location>
</feature>
<evidence type="ECO:0000256" key="1">
    <source>
        <dbReference type="ARBA" id="ARBA00004651"/>
    </source>
</evidence>
<feature type="transmembrane region" description="Helical" evidence="6">
    <location>
        <begin position="220"/>
        <end position="240"/>
    </location>
</feature>
<dbReference type="Gene3D" id="1.10.3730.20">
    <property type="match status" value="1"/>
</dbReference>
<evidence type="ECO:0000256" key="4">
    <source>
        <dbReference type="ARBA" id="ARBA00022989"/>
    </source>
</evidence>
<feature type="transmembrane region" description="Helical" evidence="6">
    <location>
        <begin position="36"/>
        <end position="56"/>
    </location>
</feature>
<evidence type="ECO:0000256" key="6">
    <source>
        <dbReference type="SAM" id="Phobius"/>
    </source>
</evidence>
<dbReference type="Proteomes" id="UP001529369">
    <property type="component" value="Unassembled WGS sequence"/>
</dbReference>
<reference evidence="9" key="1">
    <citation type="journal article" date="2019" name="Int. J. Syst. Evol. Microbiol.">
        <title>The Global Catalogue of Microorganisms (GCM) 10K type strain sequencing project: providing services to taxonomists for standard genome sequencing and annotation.</title>
        <authorList>
            <consortium name="The Broad Institute Genomics Platform"/>
            <consortium name="The Broad Institute Genome Sequencing Center for Infectious Disease"/>
            <person name="Wu L."/>
            <person name="Ma J."/>
        </authorList>
    </citation>
    <scope>NUCLEOTIDE SEQUENCE [LARGE SCALE GENOMIC DNA]</scope>
    <source>
        <strain evidence="9">CECT 7131</strain>
    </source>
</reference>
<dbReference type="InterPro" id="IPR000620">
    <property type="entry name" value="EamA_dom"/>
</dbReference>
<organism evidence="8 9">
    <name type="scientific">Paeniroseomonas aquatica</name>
    <dbReference type="NCBI Taxonomy" id="373043"/>
    <lineage>
        <taxon>Bacteria</taxon>
        <taxon>Pseudomonadati</taxon>
        <taxon>Pseudomonadota</taxon>
        <taxon>Alphaproteobacteria</taxon>
        <taxon>Acetobacterales</taxon>
        <taxon>Acetobacteraceae</taxon>
        <taxon>Paeniroseomonas</taxon>
    </lineage>
</organism>
<dbReference type="RefSeq" id="WP_290316874.1">
    <property type="nucleotide sequence ID" value="NZ_JAUFPN010000127.1"/>
</dbReference>
<dbReference type="PANTHER" id="PTHR32322">
    <property type="entry name" value="INNER MEMBRANE TRANSPORTER"/>
    <property type="match status" value="1"/>
</dbReference>
<sequence>MNGALWGGFGYLMVTATAWGLNWPIMKLLMQDWPPFSFRVLAACGSVTLLGLIALAQGDGLLPRPEHWGRLAVAGVLNVTSWLLFAPLAILWLDASEAAIIAYTMPVWATMLAWPFLGEKPGWRRVAGLVLGLSGVSLLMAGRLDLGGGPGAGSWGKLPGVAAMLMTALLFACGTIWTKRFPVAMAPVPLVAWQIAIGALPVAVVALAFETLRFGAVGRLGWGCLVYASVIGQCLAYLAWFRALKRLKAGTAAIGSLLVPVVGVLGSAALLGEPLGLRQGAALALTLGGVALASRG</sequence>
<dbReference type="InterPro" id="IPR037185">
    <property type="entry name" value="EmrE-like"/>
</dbReference>
<evidence type="ECO:0000256" key="2">
    <source>
        <dbReference type="ARBA" id="ARBA00022475"/>
    </source>
</evidence>
<dbReference type="InterPro" id="IPR050638">
    <property type="entry name" value="AA-Vitamin_Transporters"/>
</dbReference>
<keyword evidence="9" id="KW-1185">Reference proteome</keyword>
<feature type="transmembrane region" description="Helical" evidence="6">
    <location>
        <begin position="190"/>
        <end position="208"/>
    </location>
</feature>
<dbReference type="SUPFAM" id="SSF103481">
    <property type="entry name" value="Multidrug resistance efflux transporter EmrE"/>
    <property type="match status" value="2"/>
</dbReference>
<feature type="transmembrane region" description="Helical" evidence="6">
    <location>
        <begin position="252"/>
        <end position="271"/>
    </location>
</feature>
<comment type="caution">
    <text evidence="8">The sequence shown here is derived from an EMBL/GenBank/DDBJ whole genome shotgun (WGS) entry which is preliminary data.</text>
</comment>
<dbReference type="PANTHER" id="PTHR32322:SF18">
    <property type="entry name" value="S-ADENOSYLMETHIONINE_S-ADENOSYLHOMOCYSTEINE TRANSPORTER"/>
    <property type="match status" value="1"/>
</dbReference>
<feature type="domain" description="EamA" evidence="7">
    <location>
        <begin position="9"/>
        <end position="140"/>
    </location>
</feature>
<accession>A0ABT8A5T8</accession>
<keyword evidence="5 6" id="KW-0472">Membrane</keyword>
<evidence type="ECO:0000313" key="9">
    <source>
        <dbReference type="Proteomes" id="UP001529369"/>
    </source>
</evidence>
<keyword evidence="4 6" id="KW-1133">Transmembrane helix</keyword>
<dbReference type="EMBL" id="JAUFPN010000127">
    <property type="protein sequence ID" value="MDN3565056.1"/>
    <property type="molecule type" value="Genomic_DNA"/>
</dbReference>
<evidence type="ECO:0000259" key="7">
    <source>
        <dbReference type="Pfam" id="PF00892"/>
    </source>
</evidence>
<feature type="transmembrane region" description="Helical" evidence="6">
    <location>
        <begin position="68"/>
        <end position="92"/>
    </location>
</feature>
<proteinExistence type="predicted"/>
<feature type="transmembrane region" description="Helical" evidence="6">
    <location>
        <begin position="98"/>
        <end position="117"/>
    </location>
</feature>
<protein>
    <submittedName>
        <fullName evidence="8">DMT family transporter</fullName>
    </submittedName>
</protein>
<dbReference type="Pfam" id="PF00892">
    <property type="entry name" value="EamA"/>
    <property type="match status" value="2"/>
</dbReference>